<feature type="transmembrane region" description="Helical" evidence="1">
    <location>
        <begin position="132"/>
        <end position="151"/>
    </location>
</feature>
<dbReference type="AlphaFoldDB" id="A0A2A5RJM4"/>
<evidence type="ECO:0000313" key="2">
    <source>
        <dbReference type="EMBL" id="PCR99380.1"/>
    </source>
</evidence>
<keyword evidence="1" id="KW-1133">Transmembrane helix</keyword>
<comment type="caution">
    <text evidence="2">The sequence shown here is derived from an EMBL/GenBank/DDBJ whole genome shotgun (WGS) entry which is preliminary data.</text>
</comment>
<accession>A0A2A5RJM4</accession>
<organism evidence="2 3">
    <name type="scientific">Lactococcus fujiensis JCM 16395</name>
    <dbReference type="NCBI Taxonomy" id="1291764"/>
    <lineage>
        <taxon>Bacteria</taxon>
        <taxon>Bacillati</taxon>
        <taxon>Bacillota</taxon>
        <taxon>Bacilli</taxon>
        <taxon>Lactobacillales</taxon>
        <taxon>Streptococcaceae</taxon>
        <taxon>Lactococcus</taxon>
    </lineage>
</organism>
<keyword evidence="1" id="KW-0472">Membrane</keyword>
<sequence length="197" mass="22431">MAIVSLVLALFFAGLAIYDTKINQTRLGFFSGLFTALALAFFIGMRKNSGRRNELDERQKVLMGAVYADTLIFAGLLLFFNTIFMETSNINWISTTNQNIVILAISSIFFLGDRMLRGAYFGTQVNPKQVRLFQILAIIYWIIPILSLYRLIQSKESLIILGKINGEFFQILAYLWSAIVFSIVVLGWYLEKKKNAE</sequence>
<feature type="transmembrane region" description="Helical" evidence="1">
    <location>
        <begin position="171"/>
        <end position="190"/>
    </location>
</feature>
<evidence type="ECO:0000313" key="3">
    <source>
        <dbReference type="Proteomes" id="UP000218181"/>
    </source>
</evidence>
<dbReference type="EMBL" id="JXJU01000009">
    <property type="protein sequence ID" value="PCR99380.1"/>
    <property type="molecule type" value="Genomic_DNA"/>
</dbReference>
<protein>
    <submittedName>
        <fullName evidence="2">Uncharacterized protein</fullName>
    </submittedName>
</protein>
<keyword evidence="3" id="KW-1185">Reference proteome</keyword>
<reference evidence="2 3" key="1">
    <citation type="submission" date="2014-12" db="EMBL/GenBank/DDBJ databases">
        <title>Draft genome sequences of 10 type strains of Lactococcus.</title>
        <authorList>
            <person name="Sun Z."/>
            <person name="Zhong Z."/>
            <person name="Liu W."/>
            <person name="Zhang W."/>
            <person name="Zhang H."/>
        </authorList>
    </citation>
    <scope>NUCLEOTIDE SEQUENCE [LARGE SCALE GENOMIC DNA]</scope>
    <source>
        <strain evidence="2 3">JCM 16395</strain>
    </source>
</reference>
<evidence type="ECO:0000256" key="1">
    <source>
        <dbReference type="SAM" id="Phobius"/>
    </source>
</evidence>
<dbReference type="STRING" id="1291764.GCA_001311235_01508"/>
<dbReference type="Proteomes" id="UP000218181">
    <property type="component" value="Unassembled WGS sequence"/>
</dbReference>
<proteinExistence type="predicted"/>
<feature type="transmembrane region" description="Helical" evidence="1">
    <location>
        <begin position="26"/>
        <end position="45"/>
    </location>
</feature>
<feature type="transmembrane region" description="Helical" evidence="1">
    <location>
        <begin position="90"/>
        <end position="111"/>
    </location>
</feature>
<name>A0A2A5RJM4_9LACT</name>
<keyword evidence="1" id="KW-0812">Transmembrane</keyword>
<feature type="transmembrane region" description="Helical" evidence="1">
    <location>
        <begin position="66"/>
        <end position="84"/>
    </location>
</feature>
<gene>
    <name evidence="2" type="ORF">RT41_GL002021</name>
</gene>